<accession>A0A285MWJ3</accession>
<dbReference type="Proteomes" id="UP000219048">
    <property type="component" value="Unassembled WGS sequence"/>
</dbReference>
<keyword evidence="1" id="KW-0472">Membrane</keyword>
<keyword evidence="1" id="KW-0812">Transmembrane</keyword>
<keyword evidence="3" id="KW-1185">Reference proteome</keyword>
<dbReference type="InterPro" id="IPR021953">
    <property type="entry name" value="DUF3570"/>
</dbReference>
<dbReference type="EMBL" id="OBEH01000003">
    <property type="protein sequence ID" value="SNZ00186.1"/>
    <property type="molecule type" value="Genomic_DNA"/>
</dbReference>
<evidence type="ECO:0000313" key="2">
    <source>
        <dbReference type="EMBL" id="SNZ00186.1"/>
    </source>
</evidence>
<protein>
    <recommendedName>
        <fullName evidence="4">DUF3570 domain-containing protein</fullName>
    </recommendedName>
</protein>
<name>A0A285MWJ3_9FLAO</name>
<evidence type="ECO:0000313" key="3">
    <source>
        <dbReference type="Proteomes" id="UP000219048"/>
    </source>
</evidence>
<proteinExistence type="predicted"/>
<dbReference type="AlphaFoldDB" id="A0A285MWJ3"/>
<organism evidence="2 3">
    <name type="scientific">Flagellimonas pacifica</name>
    <dbReference type="NCBI Taxonomy" id="1247520"/>
    <lineage>
        <taxon>Bacteria</taxon>
        <taxon>Pseudomonadati</taxon>
        <taxon>Bacteroidota</taxon>
        <taxon>Flavobacteriia</taxon>
        <taxon>Flavobacteriales</taxon>
        <taxon>Flavobacteriaceae</taxon>
        <taxon>Flagellimonas</taxon>
    </lineage>
</organism>
<dbReference type="Pfam" id="PF12094">
    <property type="entry name" value="DUF3570"/>
    <property type="match status" value="1"/>
</dbReference>
<gene>
    <name evidence="2" type="ORF">SAMN06265377_2006</name>
</gene>
<feature type="transmembrane region" description="Helical" evidence="1">
    <location>
        <begin position="20"/>
        <end position="36"/>
    </location>
</feature>
<sequence length="444" mass="50749">MQLGDEKREMKNKNLKQSNISKALFFFFCFATYFGWSQQDNISYKKRVLESSEIDLLFSYYDQDGQNAAVTGGEGTEELTDATSTIVLRMPLNEDDVLTVDVGLSAYTSASSSNVNPLDGGNSIVTPFDASSGESRKDLLAYINPSYQHSSEDRNSIWSANLYFSSEYDYFSLGFGGSYSKLFNEKNTELTLSGRVFFDKWNAIYPIELGQGFFDDRITGNGTYNPNFTSFEKENRNSYSLSLSFSQILSKRLQGALFVDVVSQNGLLSTPFQRVYFGDVGNFFIDDFQLADDVERLPDSRFKIPFGGRLNYYVNDLLVLRSYYRFYWDDWGITSHTASLEAPFKLTDKFTLYPTYRYYTQSAADYFYAKENALSTLDFYTSDYDLSKYNAHQYGLGIQYKDIFTNTKILNFGLKTIDLRFSQYDRSDGLNAYIITLGTTFIGN</sequence>
<reference evidence="3" key="1">
    <citation type="submission" date="2017-09" db="EMBL/GenBank/DDBJ databases">
        <authorList>
            <person name="Varghese N."/>
            <person name="Submissions S."/>
        </authorList>
    </citation>
    <scope>NUCLEOTIDE SEQUENCE [LARGE SCALE GENOMIC DNA]</scope>
    <source>
        <strain evidence="3">DSM 25885</strain>
    </source>
</reference>
<keyword evidence="1" id="KW-1133">Transmembrane helix</keyword>
<evidence type="ECO:0000256" key="1">
    <source>
        <dbReference type="SAM" id="Phobius"/>
    </source>
</evidence>
<evidence type="ECO:0008006" key="4">
    <source>
        <dbReference type="Google" id="ProtNLM"/>
    </source>
</evidence>